<reference evidence="3 4" key="1">
    <citation type="submission" date="2020-03" db="EMBL/GenBank/DDBJ databases">
        <title>Draft Genome Sequence of Cudoniella acicularis.</title>
        <authorList>
            <person name="Buettner E."/>
            <person name="Kellner H."/>
        </authorList>
    </citation>
    <scope>NUCLEOTIDE SEQUENCE [LARGE SCALE GENOMIC DNA]</scope>
    <source>
        <strain evidence="3 4">DSM 108380</strain>
    </source>
</reference>
<dbReference type="OrthoDB" id="5322539at2759"/>
<keyword evidence="1" id="KW-0812">Transmembrane</keyword>
<gene>
    <name evidence="3" type="ORF">G7Y89_g2416</name>
</gene>
<evidence type="ECO:0000256" key="1">
    <source>
        <dbReference type="SAM" id="Phobius"/>
    </source>
</evidence>
<evidence type="ECO:0000313" key="3">
    <source>
        <dbReference type="EMBL" id="KAF4635687.1"/>
    </source>
</evidence>
<protein>
    <recommendedName>
        <fullName evidence="2">Heterokaryon incompatibility domain-containing protein</fullName>
    </recommendedName>
</protein>
<proteinExistence type="predicted"/>
<feature type="domain" description="Heterokaryon incompatibility" evidence="2">
    <location>
        <begin position="414"/>
        <end position="466"/>
    </location>
</feature>
<accession>A0A8H4RTD3</accession>
<comment type="caution">
    <text evidence="3">The sequence shown here is derived from an EMBL/GenBank/DDBJ whole genome shotgun (WGS) entry which is preliminary data.</text>
</comment>
<name>A0A8H4RTD3_9HELO</name>
<organism evidence="3 4">
    <name type="scientific">Cudoniella acicularis</name>
    <dbReference type="NCBI Taxonomy" id="354080"/>
    <lineage>
        <taxon>Eukaryota</taxon>
        <taxon>Fungi</taxon>
        <taxon>Dikarya</taxon>
        <taxon>Ascomycota</taxon>
        <taxon>Pezizomycotina</taxon>
        <taxon>Leotiomycetes</taxon>
        <taxon>Helotiales</taxon>
        <taxon>Tricladiaceae</taxon>
        <taxon>Cudoniella</taxon>
    </lineage>
</organism>
<dbReference type="EMBL" id="JAAMPI010000105">
    <property type="protein sequence ID" value="KAF4635687.1"/>
    <property type="molecule type" value="Genomic_DNA"/>
</dbReference>
<dbReference type="AlphaFoldDB" id="A0A8H4RTD3"/>
<dbReference type="Proteomes" id="UP000566819">
    <property type="component" value="Unassembled WGS sequence"/>
</dbReference>
<dbReference type="InterPro" id="IPR010730">
    <property type="entry name" value="HET"/>
</dbReference>
<feature type="transmembrane region" description="Helical" evidence="1">
    <location>
        <begin position="110"/>
        <end position="129"/>
    </location>
</feature>
<evidence type="ECO:0000259" key="2">
    <source>
        <dbReference type="Pfam" id="PF06985"/>
    </source>
</evidence>
<keyword evidence="1" id="KW-0472">Membrane</keyword>
<keyword evidence="4" id="KW-1185">Reference proteome</keyword>
<dbReference type="PANTHER" id="PTHR35041:SF6">
    <property type="entry name" value="FORMYLMETHIONINE DEFORMYLASE-LIKE PROTEIN-RELATED"/>
    <property type="match status" value="1"/>
</dbReference>
<keyword evidence="1" id="KW-1133">Transmembrane helix</keyword>
<evidence type="ECO:0000313" key="4">
    <source>
        <dbReference type="Proteomes" id="UP000566819"/>
    </source>
</evidence>
<sequence>MTNYTLENGTTASVPICNVDWKLGHVPTDFEEGFVDQGNKTVILETRFNTDRDDPASIGANLTITSHLVNETLFNVTLGAMYTLDFYQAPANVTKMQFKNTYSFSAPKNLIIPYTVCLLLPLPFILLGFNSLRLNGVPAMDGSFLQILTTATGSKKLENAAAGGCLSGDNNMPKELLNMKIRFGEFVGSDNRVLRTGFGTEDEVVPLVRKRAVLPFLLQVQRPYPYIIISSLFNRTVNTLYITMGYINPENMTENYEISTIHGDDMCRRCSKALNFQRLVLIWESRDRAESTPRLLIDNLGWPNQWPINSCFLCNLLKSLIPKSALKNKHRYLCFGIYCLHASENETTWRYLHPPVFDTIPSMFLLEMTNENKKYEANEWYTRFPLQKERTHHNRIVKPLSIDFRILQNWLSLCQKVHIDHYYIDQQNNTHATCQIQQMDLIYRNSQLTIAAAAGLGPAYGLPGIGHPWKPPFAVMVSEHLFSPGKTANSIISDEQVYYECDGNYTYESFANFWDDFGDGYPDNCRMAHIIAPSDVLNQNPLGIFDCINNTP</sequence>
<dbReference type="Pfam" id="PF06985">
    <property type="entry name" value="HET"/>
    <property type="match status" value="1"/>
</dbReference>
<dbReference type="PANTHER" id="PTHR35041">
    <property type="entry name" value="MEDIATOR OF RNA POLYMERASE II TRANSCRIPTION SUBUNIT 1"/>
    <property type="match status" value="1"/>
</dbReference>